<keyword evidence="6" id="KW-0539">Nucleus</keyword>
<organism evidence="9 10">
    <name type="scientific">Acer saccharum</name>
    <name type="common">Sugar maple</name>
    <dbReference type="NCBI Taxonomy" id="4024"/>
    <lineage>
        <taxon>Eukaryota</taxon>
        <taxon>Viridiplantae</taxon>
        <taxon>Streptophyta</taxon>
        <taxon>Embryophyta</taxon>
        <taxon>Tracheophyta</taxon>
        <taxon>Spermatophyta</taxon>
        <taxon>Magnoliopsida</taxon>
        <taxon>eudicotyledons</taxon>
        <taxon>Gunneridae</taxon>
        <taxon>Pentapetalae</taxon>
        <taxon>rosids</taxon>
        <taxon>malvids</taxon>
        <taxon>Sapindales</taxon>
        <taxon>Sapindaceae</taxon>
        <taxon>Hippocastanoideae</taxon>
        <taxon>Acereae</taxon>
        <taxon>Acer</taxon>
    </lineage>
</organism>
<evidence type="ECO:0000256" key="2">
    <source>
        <dbReference type="ARBA" id="ARBA00022723"/>
    </source>
</evidence>
<feature type="region of interest" description="Disordered" evidence="7">
    <location>
        <begin position="383"/>
        <end position="438"/>
    </location>
</feature>
<keyword evidence="2 6" id="KW-0479">Metal-binding</keyword>
<dbReference type="SMART" id="SM00575">
    <property type="entry name" value="ZnF_PMZ"/>
    <property type="match status" value="1"/>
</dbReference>
<evidence type="ECO:0000313" key="10">
    <source>
        <dbReference type="Proteomes" id="UP001168877"/>
    </source>
</evidence>
<dbReference type="PANTHER" id="PTHR31669:SF283">
    <property type="entry name" value="PROTEIN FAR1-RELATED SEQUENCE"/>
    <property type="match status" value="1"/>
</dbReference>
<sequence>MTKRTERGEDQTTRYVTLACARGGKASNRTFNVANPRPTGKTECKVKINTLRSDGKLRLTTVHNIHNHGLSPKKSRFFQCNREVSDAVKRVLDTNDMASVRMNKSFESLVVGASGFENLPSLENDCCNYIDKARHLRLGAGGAGALREYFLRMQYKNPGFFVLMDLDDDGSVTTPCISKSPIEKRFQELYTNSKFQEVQQQVTGMIDMNPKLHKSDGAVKTYLVKNEVHLEEFTKLVTYFVDFSEEDSSIECSCGLFQMRRILCRYILVVFICNEIKFLPNIYILDRWRKDIKRRYTLIHSSYDAGEQRTDSNRYFEMLNICYQMITFAAGSKEHTQDAKAKLYGMIDLYRANQEPPSMTQTGSNVGCTRGDAITVGGSRQVRSPNVVRGKGKPPSLRRASRMEKEMRKVKAKAKKTPEKGKRKERDEGDAPILNTQRSLFGHSEMDIAGHVQKQCGGSKLCFANDEEDIDDDDDDDILT</sequence>
<dbReference type="EMBL" id="JAUESC010000388">
    <property type="protein sequence ID" value="KAK0572243.1"/>
    <property type="molecule type" value="Genomic_DNA"/>
</dbReference>
<comment type="subcellular location">
    <subcellularLocation>
        <location evidence="6">Nucleus</location>
    </subcellularLocation>
</comment>
<comment type="similarity">
    <text evidence="1 6">Belongs to the FHY3/FAR1 family.</text>
</comment>
<reference evidence="9" key="1">
    <citation type="journal article" date="2022" name="Plant J.">
        <title>Strategies of tolerance reflected in two North American maple genomes.</title>
        <authorList>
            <person name="McEvoy S.L."/>
            <person name="Sezen U.U."/>
            <person name="Trouern-Trend A."/>
            <person name="McMahon S.M."/>
            <person name="Schaberg P.G."/>
            <person name="Yang J."/>
            <person name="Wegrzyn J.L."/>
            <person name="Swenson N.G."/>
        </authorList>
    </citation>
    <scope>NUCLEOTIDE SEQUENCE</scope>
    <source>
        <strain evidence="9">NS2018</strain>
    </source>
</reference>
<evidence type="ECO:0000256" key="4">
    <source>
        <dbReference type="ARBA" id="ARBA00022833"/>
    </source>
</evidence>
<dbReference type="InterPro" id="IPR007527">
    <property type="entry name" value="Znf_SWIM"/>
</dbReference>
<dbReference type="GO" id="GO:0005634">
    <property type="term" value="C:nucleus"/>
    <property type="evidence" value="ECO:0007669"/>
    <property type="project" value="UniProtKB-SubCell"/>
</dbReference>
<dbReference type="PANTHER" id="PTHR31669">
    <property type="entry name" value="PROTEIN FAR1-RELATED SEQUENCE 10-RELATED"/>
    <property type="match status" value="1"/>
</dbReference>
<feature type="compositionally biased region" description="Basic and acidic residues" evidence="7">
    <location>
        <begin position="416"/>
        <end position="429"/>
    </location>
</feature>
<dbReference type="Proteomes" id="UP001168877">
    <property type="component" value="Unassembled WGS sequence"/>
</dbReference>
<dbReference type="AlphaFoldDB" id="A0AA39REE0"/>
<accession>A0AA39REE0</accession>
<evidence type="ECO:0000313" key="9">
    <source>
        <dbReference type="EMBL" id="KAK0572243.1"/>
    </source>
</evidence>
<comment type="caution">
    <text evidence="9">The sequence shown here is derived from an EMBL/GenBank/DDBJ whole genome shotgun (WGS) entry which is preliminary data.</text>
</comment>
<dbReference type="PROSITE" id="PS50966">
    <property type="entry name" value="ZF_SWIM"/>
    <property type="match status" value="1"/>
</dbReference>
<dbReference type="InterPro" id="IPR031052">
    <property type="entry name" value="FHY3/FAR1"/>
</dbReference>
<evidence type="ECO:0000256" key="6">
    <source>
        <dbReference type="RuleBase" id="RU367018"/>
    </source>
</evidence>
<dbReference type="GO" id="GO:0006355">
    <property type="term" value="P:regulation of DNA-templated transcription"/>
    <property type="evidence" value="ECO:0007669"/>
    <property type="project" value="UniProtKB-UniRule"/>
</dbReference>
<feature type="domain" description="SWIM-type" evidence="8">
    <location>
        <begin position="239"/>
        <end position="275"/>
    </location>
</feature>
<evidence type="ECO:0000256" key="5">
    <source>
        <dbReference type="PROSITE-ProRule" id="PRU00325"/>
    </source>
</evidence>
<reference evidence="9" key="2">
    <citation type="submission" date="2023-06" db="EMBL/GenBank/DDBJ databases">
        <authorList>
            <person name="Swenson N.G."/>
            <person name="Wegrzyn J.L."/>
            <person name="Mcevoy S.L."/>
        </authorList>
    </citation>
    <scope>NUCLEOTIDE SEQUENCE</scope>
    <source>
        <strain evidence="9">NS2018</strain>
        <tissue evidence="9">Leaf</tissue>
    </source>
</reference>
<evidence type="ECO:0000256" key="1">
    <source>
        <dbReference type="ARBA" id="ARBA00005889"/>
    </source>
</evidence>
<evidence type="ECO:0000259" key="8">
    <source>
        <dbReference type="PROSITE" id="PS50966"/>
    </source>
</evidence>
<keyword evidence="10" id="KW-1185">Reference proteome</keyword>
<keyword evidence="4 6" id="KW-0862">Zinc</keyword>
<dbReference type="GO" id="GO:0008270">
    <property type="term" value="F:zinc ion binding"/>
    <property type="evidence" value="ECO:0007669"/>
    <property type="project" value="UniProtKB-UniRule"/>
</dbReference>
<proteinExistence type="inferred from homology"/>
<protein>
    <recommendedName>
        <fullName evidence="6">Protein FAR1-RELATED SEQUENCE</fullName>
    </recommendedName>
</protein>
<evidence type="ECO:0000256" key="3">
    <source>
        <dbReference type="ARBA" id="ARBA00022771"/>
    </source>
</evidence>
<keyword evidence="3 5" id="KW-0863">Zinc-finger</keyword>
<evidence type="ECO:0000256" key="7">
    <source>
        <dbReference type="SAM" id="MobiDB-lite"/>
    </source>
</evidence>
<comment type="function">
    <text evidence="6">Putative transcription activator involved in regulating light control of development.</text>
</comment>
<dbReference type="InterPro" id="IPR006564">
    <property type="entry name" value="Znf_PMZ"/>
</dbReference>
<gene>
    <name evidence="9" type="ORF">LWI29_028436</name>
</gene>
<name>A0AA39REE0_ACESA</name>